<dbReference type="PANTHER" id="PTHR47788:SF1">
    <property type="entry name" value="A-ADDING TRNA NUCLEOTIDYLTRANSFERASE"/>
    <property type="match status" value="1"/>
</dbReference>
<keyword evidence="6" id="KW-0548">Nucleotidyltransferase</keyword>
<dbReference type="SMART" id="SM00116">
    <property type="entry name" value="CBS"/>
    <property type="match status" value="2"/>
</dbReference>
<dbReference type="Pfam" id="PF01743">
    <property type="entry name" value="PolyA_pol"/>
    <property type="match status" value="1"/>
</dbReference>
<dbReference type="InterPro" id="IPR046342">
    <property type="entry name" value="CBS_dom_sf"/>
</dbReference>
<evidence type="ECO:0000256" key="1">
    <source>
        <dbReference type="ARBA" id="ARBA00001946"/>
    </source>
</evidence>
<dbReference type="InterPro" id="IPR038763">
    <property type="entry name" value="DHH_sf"/>
</dbReference>
<evidence type="ECO:0000256" key="8">
    <source>
        <dbReference type="ARBA" id="ARBA00022741"/>
    </source>
</evidence>
<evidence type="ECO:0000256" key="11">
    <source>
        <dbReference type="PROSITE-ProRule" id="PRU00703"/>
    </source>
</evidence>
<protein>
    <submittedName>
        <fullName evidence="14">CBS domain-containing protein</fullName>
    </submittedName>
</protein>
<dbReference type="AlphaFoldDB" id="A0A7C3SKR0"/>
<dbReference type="CDD" id="cd05398">
    <property type="entry name" value="NT_ClassII-CCAase"/>
    <property type="match status" value="1"/>
</dbReference>
<dbReference type="InterPro" id="IPR043519">
    <property type="entry name" value="NT_sf"/>
</dbReference>
<feature type="domain" description="CBS" evidence="13">
    <location>
        <begin position="326"/>
        <end position="382"/>
    </location>
</feature>
<dbReference type="GO" id="GO:0016779">
    <property type="term" value="F:nucleotidyltransferase activity"/>
    <property type="evidence" value="ECO:0007669"/>
    <property type="project" value="UniProtKB-KW"/>
</dbReference>
<dbReference type="InterPro" id="IPR003156">
    <property type="entry name" value="DHHA1_dom"/>
</dbReference>
<dbReference type="Gene3D" id="3.10.310.30">
    <property type="match status" value="1"/>
</dbReference>
<dbReference type="Gene3D" id="3.90.1640.10">
    <property type="entry name" value="inorganic pyrophosphatase (n-terminal core)"/>
    <property type="match status" value="1"/>
</dbReference>
<keyword evidence="11" id="KW-0129">CBS domain</keyword>
<keyword evidence="10 12" id="KW-0694">RNA-binding</keyword>
<evidence type="ECO:0000256" key="10">
    <source>
        <dbReference type="ARBA" id="ARBA00022884"/>
    </source>
</evidence>
<dbReference type="EMBL" id="DTHB01000043">
    <property type="protein sequence ID" value="HGB14765.1"/>
    <property type="molecule type" value="Genomic_DNA"/>
</dbReference>
<dbReference type="InterPro" id="IPR002646">
    <property type="entry name" value="PolA_pol_head_dom"/>
</dbReference>
<keyword evidence="7" id="KW-0479">Metal-binding</keyword>
<reference evidence="14" key="1">
    <citation type="journal article" date="2020" name="mSystems">
        <title>Genome- and Community-Level Interaction Insights into Carbon Utilization and Element Cycling Functions of Hydrothermarchaeota in Hydrothermal Sediment.</title>
        <authorList>
            <person name="Zhou Z."/>
            <person name="Liu Y."/>
            <person name="Xu W."/>
            <person name="Pan J."/>
            <person name="Luo Z.H."/>
            <person name="Li M."/>
        </authorList>
    </citation>
    <scope>NUCLEOTIDE SEQUENCE [LARGE SCALE GENOMIC DNA]</scope>
    <source>
        <strain evidence="14">SpSt-776</strain>
    </source>
</reference>
<sequence>MNQKRPASVRTLEVITTHLNADFDALASMVAAKKLYPEALMVFPGAQEGSLRDFLVRSSFYFMDFVRPKQVSPDEIKRLILVDTRQLSRIGKFAEAVASGEVEIHIYDHHPDNPDDIHGTLEIVKPLGSTTTILTQILQEKGLEPTPQEATIMALGIFEDTGSFTFASTTPEDLEAGAYLLRHGADLNVVAEMLTRELTAEQVALLNDLLEHMSTFTVDGVEMVIARGTTSGYVPDFAVLAHKLMDMENIRVLFALAQMEDRVYIVGRSRIPEVNVAEILSELGGGGHEYAASATIKDMPLAQVEEKLKQVLQKRVHPQRRAREIMSFPVKWIEPSATLETAELLLNRYSINALPVMENGKLLGIINRQTVEKGIYHGLRDHQVREYMTHPVATVGPDATLAEIREALVINKQRLLPVVQDGQVIGVISRTDLLHLLIEHEEEPQWAQPLRKKNIVSMMRERLPVHIMKILQQLGEVAEELGYHAYAVGGFVRDLFLKQENLDIDVVIEGDGVIFARHFAARFGARARVFPKFKTAVIIFPDGFKIDVATARTEYYEAPGALPVVEYSSIKMDLYRRDFTINTLAIKLNPGEFGTLLDFFGATRDLKERRLSILHNLSFVEDPTRVFRAIRFEQRFKFRISKLTLNLIQNAVRNNFFDRLSGPRLFQELKLILSEENPIPAIARLAELDLLKAIHPRLWFDEGTRAMLERVRAVISWFDLLYLGEKYEKWLVYFLGLVEPLTQDELKEMMARFKPSPKLAAAIVHGKEAADQALLKLFREEELSRSQIYHLLNPIGTEFLLYMMAKSRQEATRKAISLYFTKLKHLKPELKGRDLIALGYPPGPQIREMLNLLHEARLNEEVQTIGQELALIRQYYGREVGAGPEKGRLPEESREVVS</sequence>
<keyword evidence="9" id="KW-0460">Magnesium</keyword>
<comment type="caution">
    <text evidence="14">The sequence shown here is derived from an EMBL/GenBank/DDBJ whole genome shotgun (WGS) entry which is preliminary data.</text>
</comment>
<dbReference type="InterPro" id="IPR000644">
    <property type="entry name" value="CBS_dom"/>
</dbReference>
<accession>A0A7C3SKR0</accession>
<evidence type="ECO:0000256" key="7">
    <source>
        <dbReference type="ARBA" id="ARBA00022723"/>
    </source>
</evidence>
<dbReference type="InterPro" id="IPR001667">
    <property type="entry name" value="DDH_dom"/>
</dbReference>
<evidence type="ECO:0000256" key="9">
    <source>
        <dbReference type="ARBA" id="ARBA00022842"/>
    </source>
</evidence>
<keyword evidence="5" id="KW-0819">tRNA processing</keyword>
<dbReference type="PANTHER" id="PTHR47788">
    <property type="entry name" value="POLYA POLYMERASE"/>
    <property type="match status" value="1"/>
</dbReference>
<dbReference type="GO" id="GO:0008033">
    <property type="term" value="P:tRNA processing"/>
    <property type="evidence" value="ECO:0007669"/>
    <property type="project" value="UniProtKB-KW"/>
</dbReference>
<evidence type="ECO:0000256" key="2">
    <source>
        <dbReference type="ARBA" id="ARBA00007265"/>
    </source>
</evidence>
<dbReference type="Gene3D" id="3.10.580.10">
    <property type="entry name" value="CBS-domain"/>
    <property type="match status" value="2"/>
</dbReference>
<dbReference type="GO" id="GO:0000166">
    <property type="term" value="F:nucleotide binding"/>
    <property type="evidence" value="ECO:0007669"/>
    <property type="project" value="UniProtKB-KW"/>
</dbReference>
<dbReference type="Pfam" id="PF00571">
    <property type="entry name" value="CBS"/>
    <property type="match status" value="2"/>
</dbReference>
<dbReference type="GO" id="GO:0000049">
    <property type="term" value="F:tRNA binding"/>
    <property type="evidence" value="ECO:0007669"/>
    <property type="project" value="UniProtKB-KW"/>
</dbReference>
<evidence type="ECO:0000256" key="5">
    <source>
        <dbReference type="ARBA" id="ARBA00022694"/>
    </source>
</evidence>
<evidence type="ECO:0000256" key="3">
    <source>
        <dbReference type="ARBA" id="ARBA00022555"/>
    </source>
</evidence>
<dbReference type="SUPFAM" id="SSF81891">
    <property type="entry name" value="Poly A polymerase C-terminal region-like"/>
    <property type="match status" value="1"/>
</dbReference>
<dbReference type="Gene3D" id="3.30.460.10">
    <property type="entry name" value="Beta Polymerase, domain 2"/>
    <property type="match status" value="1"/>
</dbReference>
<dbReference type="Gene3D" id="1.10.3090.10">
    <property type="entry name" value="cca-adding enzyme, domain 2"/>
    <property type="match status" value="1"/>
</dbReference>
<organism evidence="14">
    <name type="scientific">Desulfobacca acetoxidans</name>
    <dbReference type="NCBI Taxonomy" id="60893"/>
    <lineage>
        <taxon>Bacteria</taxon>
        <taxon>Pseudomonadati</taxon>
        <taxon>Thermodesulfobacteriota</taxon>
        <taxon>Desulfobaccia</taxon>
        <taxon>Desulfobaccales</taxon>
        <taxon>Desulfobaccaceae</taxon>
        <taxon>Desulfobacca</taxon>
    </lineage>
</organism>
<dbReference type="GO" id="GO:0046872">
    <property type="term" value="F:metal ion binding"/>
    <property type="evidence" value="ECO:0007669"/>
    <property type="project" value="UniProtKB-KW"/>
</dbReference>
<dbReference type="SUPFAM" id="SSF54631">
    <property type="entry name" value="CBS-domain pair"/>
    <property type="match status" value="1"/>
</dbReference>
<dbReference type="InterPro" id="IPR052390">
    <property type="entry name" value="tRNA_nt/polyA_polymerase"/>
</dbReference>
<dbReference type="InterPro" id="IPR032828">
    <property type="entry name" value="PolyA_RNA-bd"/>
</dbReference>
<keyword evidence="8" id="KW-0547">Nucleotide-binding</keyword>
<feature type="domain" description="CBS" evidence="13">
    <location>
        <begin position="388"/>
        <end position="443"/>
    </location>
</feature>
<dbReference type="Pfam" id="PF01368">
    <property type="entry name" value="DHH"/>
    <property type="match status" value="1"/>
</dbReference>
<comment type="similarity">
    <text evidence="2 12">Belongs to the tRNA nucleotidyltransferase/poly(A) polymerase family.</text>
</comment>
<evidence type="ECO:0000313" key="14">
    <source>
        <dbReference type="EMBL" id="HGB14765.1"/>
    </source>
</evidence>
<gene>
    <name evidence="14" type="ORF">ENV62_05975</name>
</gene>
<keyword evidence="3" id="KW-0820">tRNA-binding</keyword>
<dbReference type="SUPFAM" id="SSF81301">
    <property type="entry name" value="Nucleotidyltransferase"/>
    <property type="match status" value="1"/>
</dbReference>
<keyword evidence="4 12" id="KW-0808">Transferase</keyword>
<comment type="cofactor">
    <cofactor evidence="1">
        <name>Mg(2+)</name>
        <dbReference type="ChEBI" id="CHEBI:18420"/>
    </cofactor>
</comment>
<dbReference type="Pfam" id="PF12627">
    <property type="entry name" value="PolyA_pol_RNAbd"/>
    <property type="match status" value="1"/>
</dbReference>
<evidence type="ECO:0000259" key="13">
    <source>
        <dbReference type="PROSITE" id="PS51371"/>
    </source>
</evidence>
<evidence type="ECO:0000256" key="4">
    <source>
        <dbReference type="ARBA" id="ARBA00022679"/>
    </source>
</evidence>
<evidence type="ECO:0000256" key="12">
    <source>
        <dbReference type="RuleBase" id="RU003953"/>
    </source>
</evidence>
<evidence type="ECO:0000256" key="6">
    <source>
        <dbReference type="ARBA" id="ARBA00022695"/>
    </source>
</evidence>
<proteinExistence type="inferred from homology"/>
<dbReference type="PROSITE" id="PS51371">
    <property type="entry name" value="CBS"/>
    <property type="match status" value="2"/>
</dbReference>
<dbReference type="SUPFAM" id="SSF64182">
    <property type="entry name" value="DHH phosphoesterases"/>
    <property type="match status" value="1"/>
</dbReference>
<dbReference type="Pfam" id="PF02272">
    <property type="entry name" value="DHHA1"/>
    <property type="match status" value="1"/>
</dbReference>
<name>A0A7C3SKR0_9BACT</name>